<dbReference type="InterPro" id="IPR011013">
    <property type="entry name" value="Gal_mutarotase_sf_dom"/>
</dbReference>
<dbReference type="PANTHER" id="PTHR30504:SF4">
    <property type="entry name" value="GLUCANS BIOSYNTHESIS PROTEIN G"/>
    <property type="match status" value="1"/>
</dbReference>
<evidence type="ECO:0000256" key="7">
    <source>
        <dbReference type="SAM" id="MobiDB-lite"/>
    </source>
</evidence>
<dbReference type="InterPro" id="IPR014756">
    <property type="entry name" value="Ig_E-set"/>
</dbReference>
<keyword evidence="11" id="KW-1185">Reference proteome</keyword>
<dbReference type="FunFam" id="2.70.98.10:FF:000001">
    <property type="entry name" value="Glucans biosynthesis protein G"/>
    <property type="match status" value="1"/>
</dbReference>
<comment type="caution">
    <text evidence="10">The sequence shown here is derived from an EMBL/GenBank/DDBJ whole genome shotgun (WGS) entry which is preliminary data.</text>
</comment>
<keyword evidence="5 8" id="KW-0732">Signal</keyword>
<dbReference type="EMBL" id="JACIEK010000001">
    <property type="protein sequence ID" value="MBB3997410.1"/>
    <property type="molecule type" value="Genomic_DNA"/>
</dbReference>
<comment type="subcellular location">
    <subcellularLocation>
        <location evidence="1">Periplasm</location>
    </subcellularLocation>
</comment>
<comment type="similarity">
    <text evidence="3">Belongs to the OpgD/OpgG family.</text>
</comment>
<dbReference type="GO" id="GO:0030246">
    <property type="term" value="F:carbohydrate binding"/>
    <property type="evidence" value="ECO:0007669"/>
    <property type="project" value="InterPro"/>
</dbReference>
<dbReference type="InterPro" id="IPR014438">
    <property type="entry name" value="Glucan_biosyn_MdoG/MdoD"/>
</dbReference>
<feature type="signal peptide" evidence="8">
    <location>
        <begin position="1"/>
        <end position="30"/>
    </location>
</feature>
<dbReference type="PIRSF" id="PIRSF006281">
    <property type="entry name" value="MdoG"/>
    <property type="match status" value="1"/>
</dbReference>
<evidence type="ECO:0000256" key="8">
    <source>
        <dbReference type="SAM" id="SignalP"/>
    </source>
</evidence>
<evidence type="ECO:0000256" key="2">
    <source>
        <dbReference type="ARBA" id="ARBA00005001"/>
    </source>
</evidence>
<dbReference type="InterPro" id="IPR007444">
    <property type="entry name" value="Glucan_biosyn_MdoG_C"/>
</dbReference>
<dbReference type="SUPFAM" id="SSF81296">
    <property type="entry name" value="E set domains"/>
    <property type="match status" value="1"/>
</dbReference>
<keyword evidence="6" id="KW-0574">Periplasm</keyword>
<feature type="region of interest" description="Disordered" evidence="7">
    <location>
        <begin position="32"/>
        <end position="55"/>
    </location>
</feature>
<comment type="pathway">
    <text evidence="2">Glycan metabolism; osmoregulated periplasmic glucan (OPG) biosynthesis.</text>
</comment>
<dbReference type="UniPathway" id="UPA00637"/>
<dbReference type="InterPro" id="IPR013783">
    <property type="entry name" value="Ig-like_fold"/>
</dbReference>
<name>A0A7W6EEY1_9HYPH</name>
<dbReference type="SUPFAM" id="SSF74650">
    <property type="entry name" value="Galactose mutarotase-like"/>
    <property type="match status" value="1"/>
</dbReference>
<dbReference type="Gene3D" id="2.70.98.10">
    <property type="match status" value="1"/>
</dbReference>
<evidence type="ECO:0000313" key="10">
    <source>
        <dbReference type="EMBL" id="MBB3997410.1"/>
    </source>
</evidence>
<dbReference type="PANTHER" id="PTHR30504">
    <property type="entry name" value="GLUCANS BIOSYNTHESIS PROTEIN"/>
    <property type="match status" value="1"/>
</dbReference>
<dbReference type="GO" id="GO:0051274">
    <property type="term" value="P:beta-glucan biosynthetic process"/>
    <property type="evidence" value="ECO:0007669"/>
    <property type="project" value="TreeGrafter"/>
</dbReference>
<evidence type="ECO:0000256" key="4">
    <source>
        <dbReference type="ARBA" id="ARBA00015376"/>
    </source>
</evidence>
<evidence type="ECO:0000313" key="11">
    <source>
        <dbReference type="Proteomes" id="UP000542776"/>
    </source>
</evidence>
<organism evidence="10 11">
    <name type="scientific">Aureimonas pseudogalii</name>
    <dbReference type="NCBI Taxonomy" id="1744844"/>
    <lineage>
        <taxon>Bacteria</taxon>
        <taxon>Pseudomonadati</taxon>
        <taxon>Pseudomonadota</taxon>
        <taxon>Alphaproteobacteria</taxon>
        <taxon>Hyphomicrobiales</taxon>
        <taxon>Aurantimonadaceae</taxon>
        <taxon>Aureimonas</taxon>
    </lineage>
</organism>
<reference evidence="10 11" key="1">
    <citation type="submission" date="2020-08" db="EMBL/GenBank/DDBJ databases">
        <title>Genomic Encyclopedia of Type Strains, Phase IV (KMG-IV): sequencing the most valuable type-strain genomes for metagenomic binning, comparative biology and taxonomic classification.</title>
        <authorList>
            <person name="Goeker M."/>
        </authorList>
    </citation>
    <scope>NUCLEOTIDE SEQUENCE [LARGE SCALE GENOMIC DNA]</scope>
    <source>
        <strain evidence="10 11">DSM 102238</strain>
    </source>
</reference>
<proteinExistence type="inferred from homology"/>
<dbReference type="Gene3D" id="2.60.40.10">
    <property type="entry name" value="Immunoglobulins"/>
    <property type="match status" value="1"/>
</dbReference>
<dbReference type="Proteomes" id="UP000542776">
    <property type="component" value="Unassembled WGS sequence"/>
</dbReference>
<evidence type="ECO:0000256" key="1">
    <source>
        <dbReference type="ARBA" id="ARBA00004418"/>
    </source>
</evidence>
<sequence length="548" mass="61268">MTRSTLTSRRTTLKYGLGGVIALLWRQAHAQTPAAPEPAPPVDPAAPPAAEVPAAPPVAVDPGQFSFDALSAAMRNRAAVPYQAPSDTLPQPIEDLDYDGYRRILYRRDQTIWANEPLNFQMQAYFPGFLYKDTARVFIGNGTQFQPQVFSGANFEFLAPLDPSNYQSLQLPGVAGFRLNYPLDRPDLYDELVSFLGASYFRALGMNNRYGLSARGLAINTATSVAEEFPRFTAFYIVKPQPGEETIQIFAELDSPSLAGAYSFVLRPGTQTVIDVVARLYFRNEVERLGVAPLTSMYHFGENDHNNREDFRPEVHDSDGLFLLRPNGERLWRPLKNPDELALSYFGETSPKMFGLLQRDRDFTHYQDVEAHYELRPSLMIEPMGDWGRGLVQLVEIPTESEINDNIVAFWVPEERPKAGSQFEFRYRMHWGFLDEMTNHQATVAGTYAGVGGNGADTVDTALRRFEINFAGGTAENLPPDAVVVPVVDVPDSARLVHSGIARLPGGGWRLSIELEKLDALPVELRAKLTFGQRIVSETWLYQWTGRP</sequence>
<dbReference type="GO" id="GO:0030288">
    <property type="term" value="C:outer membrane-bounded periplasmic space"/>
    <property type="evidence" value="ECO:0007669"/>
    <property type="project" value="TreeGrafter"/>
</dbReference>
<dbReference type="RefSeq" id="WP_312857403.1">
    <property type="nucleotide sequence ID" value="NZ_JACIEK010000001.1"/>
</dbReference>
<feature type="chain" id="PRO_5031239163" description="Glucans biosynthesis protein G" evidence="8">
    <location>
        <begin position="31"/>
        <end position="548"/>
    </location>
</feature>
<gene>
    <name evidence="10" type="ORF">GGR04_001231</name>
</gene>
<dbReference type="GO" id="GO:0003824">
    <property type="term" value="F:catalytic activity"/>
    <property type="evidence" value="ECO:0007669"/>
    <property type="project" value="InterPro"/>
</dbReference>
<evidence type="ECO:0000256" key="6">
    <source>
        <dbReference type="ARBA" id="ARBA00022764"/>
    </source>
</evidence>
<evidence type="ECO:0000256" key="3">
    <source>
        <dbReference type="ARBA" id="ARBA00009284"/>
    </source>
</evidence>
<protein>
    <recommendedName>
        <fullName evidence="4">Glucans biosynthesis protein G</fullName>
    </recommendedName>
</protein>
<dbReference type="InterPro" id="IPR014718">
    <property type="entry name" value="GH-type_carb-bd"/>
</dbReference>
<dbReference type="AlphaFoldDB" id="A0A7W6EEY1"/>
<evidence type="ECO:0000256" key="5">
    <source>
        <dbReference type="ARBA" id="ARBA00022729"/>
    </source>
</evidence>
<feature type="compositionally biased region" description="Pro residues" evidence="7">
    <location>
        <begin position="35"/>
        <end position="47"/>
    </location>
</feature>
<dbReference type="Pfam" id="PF04349">
    <property type="entry name" value="MdoG"/>
    <property type="match status" value="1"/>
</dbReference>
<accession>A0A7W6EEY1</accession>
<evidence type="ECO:0000259" key="9">
    <source>
        <dbReference type="Pfam" id="PF04349"/>
    </source>
</evidence>
<feature type="domain" description="Glucan biosynthesis periplasmic MdoG C-terminal" evidence="9">
    <location>
        <begin position="65"/>
        <end position="544"/>
    </location>
</feature>